<feature type="compositionally biased region" description="Basic residues" evidence="1">
    <location>
        <begin position="84"/>
        <end position="120"/>
    </location>
</feature>
<evidence type="ECO:0000256" key="1">
    <source>
        <dbReference type="SAM" id="MobiDB-lite"/>
    </source>
</evidence>
<feature type="compositionally biased region" description="Acidic residues" evidence="1">
    <location>
        <begin position="35"/>
        <end position="52"/>
    </location>
</feature>
<proteinExistence type="predicted"/>
<feature type="region of interest" description="Disordered" evidence="1">
    <location>
        <begin position="32"/>
        <end position="135"/>
    </location>
</feature>
<dbReference type="AlphaFoldDB" id="A0A7S4GQ43"/>
<evidence type="ECO:0008006" key="4">
    <source>
        <dbReference type="Google" id="ProtNLM"/>
    </source>
</evidence>
<dbReference type="EMBL" id="HBJB01003119">
    <property type="protein sequence ID" value="CAE0843520.1"/>
    <property type="molecule type" value="Transcribed_RNA"/>
</dbReference>
<protein>
    <recommendedName>
        <fullName evidence="4">Apple domain-containing protein</fullName>
    </recommendedName>
</protein>
<reference evidence="3" key="1">
    <citation type="submission" date="2021-01" db="EMBL/GenBank/DDBJ databases">
        <authorList>
            <person name="Corre E."/>
            <person name="Pelletier E."/>
            <person name="Niang G."/>
            <person name="Scheremetjew M."/>
            <person name="Finn R."/>
            <person name="Kale V."/>
            <person name="Holt S."/>
            <person name="Cochrane G."/>
            <person name="Meng A."/>
            <person name="Brown T."/>
            <person name="Cohen L."/>
        </authorList>
    </citation>
    <scope>NUCLEOTIDE SEQUENCE</scope>
    <source>
        <strain evidence="3">LB1974</strain>
    </source>
</reference>
<sequence length="417" mass="45532">MKLYVLWLSLLLGLSAAGVMRLRVVRANRTQTAAAEEELDGVNDDDDDEDGGEPGVHEEEVSTSLLKHGAQHESEDAEALSYSFRRRRSYTRHHYRGHHYTPRRRRTYRPHHHHQPHHAHHDTTHATPTPSTSLAPLATHTDTECHPSCKWACTDPACEQTCHPTCHAPACKTYCKPVNTATCHTVCNDPQCTVICPKSCVDGHCPRCRTVCGPPNCHTSCNQECESKCAEPICTWQCSKPTVCAKPVCNLDCRGSAGCDQEATDVPSPTSGFNQVGSNFEGSLGNTPPLGSVPGLATAMHFRPGPQFGPYGNTTVGTDAQPYQNNQCVFGPPKSGTYLRGNNMASGTAVAGIALSGKDTIRQCMKACCQTVGCKSFDINLKQGRCFPNDLAQKDAPDQMVTGQAPEVYYFELLHRR</sequence>
<gene>
    <name evidence="3" type="ORF">OMAR00294_LOCUS2556</name>
</gene>
<evidence type="ECO:0000256" key="2">
    <source>
        <dbReference type="SAM" id="SignalP"/>
    </source>
</evidence>
<organism evidence="3">
    <name type="scientific">Oxyrrhis marina</name>
    <name type="common">Dinoflagellate</name>
    <dbReference type="NCBI Taxonomy" id="2969"/>
    <lineage>
        <taxon>Eukaryota</taxon>
        <taxon>Sar</taxon>
        <taxon>Alveolata</taxon>
        <taxon>Dinophyceae</taxon>
        <taxon>Oxyrrhinales</taxon>
        <taxon>Oxyrrhinaceae</taxon>
        <taxon>Oxyrrhis</taxon>
    </lineage>
</organism>
<feature type="chain" id="PRO_5030891606" description="Apple domain-containing protein" evidence="2">
    <location>
        <begin position="18"/>
        <end position="417"/>
    </location>
</feature>
<accession>A0A7S4GQ43</accession>
<evidence type="ECO:0000313" key="3">
    <source>
        <dbReference type="EMBL" id="CAE0843520.1"/>
    </source>
</evidence>
<name>A0A7S4GQ43_OXYMA</name>
<keyword evidence="2" id="KW-0732">Signal</keyword>
<feature type="signal peptide" evidence="2">
    <location>
        <begin position="1"/>
        <end position="17"/>
    </location>
</feature>